<reference evidence="2" key="1">
    <citation type="submission" date="2021-01" db="EMBL/GenBank/DDBJ databases">
        <title>Whole genome shotgun sequence of Actinocatenispora rupis NBRC 107355.</title>
        <authorList>
            <person name="Komaki H."/>
            <person name="Tamura T."/>
        </authorList>
    </citation>
    <scope>NUCLEOTIDE SEQUENCE</scope>
    <source>
        <strain evidence="2">NBRC 107355</strain>
    </source>
</reference>
<keyword evidence="3" id="KW-1185">Reference proteome</keyword>
<sequence>MTLWAWVTHLGAGTYAAAGAVVVAAGSGWYTRRQAVTATRQFTHDRRPRFTAVIESVNGGAWYKLTLRLDEPSPLSALTAEIRTKGVQFAGGQGYGPYPTATATWTDLAVGDSAVWRIDLPRTGRPELLAVRLTCAGATRHERWTYVVETPVPQPGRISV</sequence>
<comment type="caution">
    <text evidence="2">The sequence shown here is derived from an EMBL/GenBank/DDBJ whole genome shotgun (WGS) entry which is preliminary data.</text>
</comment>
<dbReference type="RefSeq" id="WP_203664829.1">
    <property type="nucleotide sequence ID" value="NZ_BAAAZM010000029.1"/>
</dbReference>
<dbReference type="AlphaFoldDB" id="A0A8J3JD64"/>
<name>A0A8J3JD64_9ACTN</name>
<keyword evidence="1" id="KW-1133">Transmembrane helix</keyword>
<evidence type="ECO:0000256" key="1">
    <source>
        <dbReference type="SAM" id="Phobius"/>
    </source>
</evidence>
<evidence type="ECO:0000313" key="3">
    <source>
        <dbReference type="Proteomes" id="UP000612808"/>
    </source>
</evidence>
<accession>A0A8J3JD64</accession>
<keyword evidence="1" id="KW-0812">Transmembrane</keyword>
<dbReference type="Proteomes" id="UP000612808">
    <property type="component" value="Unassembled WGS sequence"/>
</dbReference>
<dbReference type="EMBL" id="BOMB01000054">
    <property type="protein sequence ID" value="GID16171.1"/>
    <property type="molecule type" value="Genomic_DNA"/>
</dbReference>
<feature type="transmembrane region" description="Helical" evidence="1">
    <location>
        <begin position="12"/>
        <end position="31"/>
    </location>
</feature>
<gene>
    <name evidence="2" type="ORF">Aru02nite_70600</name>
</gene>
<organism evidence="2 3">
    <name type="scientific">Actinocatenispora rupis</name>
    <dbReference type="NCBI Taxonomy" id="519421"/>
    <lineage>
        <taxon>Bacteria</taxon>
        <taxon>Bacillati</taxon>
        <taxon>Actinomycetota</taxon>
        <taxon>Actinomycetes</taxon>
        <taxon>Micromonosporales</taxon>
        <taxon>Micromonosporaceae</taxon>
        <taxon>Actinocatenispora</taxon>
    </lineage>
</organism>
<evidence type="ECO:0000313" key="2">
    <source>
        <dbReference type="EMBL" id="GID16171.1"/>
    </source>
</evidence>
<protein>
    <submittedName>
        <fullName evidence="2">Uncharacterized protein</fullName>
    </submittedName>
</protein>
<proteinExistence type="predicted"/>
<keyword evidence="1" id="KW-0472">Membrane</keyword>